<dbReference type="AlphaFoldDB" id="A0A1H0Z3X3"/>
<keyword evidence="1" id="KW-0805">Transcription regulation</keyword>
<keyword evidence="3" id="KW-0804">Transcription</keyword>
<dbReference type="STRING" id="1079994.SAMN04488565_1405"/>
<evidence type="ECO:0000256" key="1">
    <source>
        <dbReference type="ARBA" id="ARBA00023015"/>
    </source>
</evidence>
<dbReference type="PANTHER" id="PTHR46796">
    <property type="entry name" value="HTH-TYPE TRANSCRIPTIONAL ACTIVATOR RHAS-RELATED"/>
    <property type="match status" value="1"/>
</dbReference>
<dbReference type="Gene3D" id="1.10.10.60">
    <property type="entry name" value="Homeodomain-like"/>
    <property type="match status" value="2"/>
</dbReference>
<dbReference type="SUPFAM" id="SSF46689">
    <property type="entry name" value="Homeodomain-like"/>
    <property type="match status" value="2"/>
</dbReference>
<gene>
    <name evidence="5" type="ORF">SAMN04488565_1405</name>
</gene>
<dbReference type="PANTHER" id="PTHR46796:SF2">
    <property type="entry name" value="TRANSCRIPTIONAL REGULATORY PROTEIN"/>
    <property type="match status" value="1"/>
</dbReference>
<evidence type="ECO:0000256" key="2">
    <source>
        <dbReference type="ARBA" id="ARBA00023125"/>
    </source>
</evidence>
<accession>A0A1H0Z3X3</accession>
<dbReference type="PROSITE" id="PS01124">
    <property type="entry name" value="HTH_ARAC_FAMILY_2"/>
    <property type="match status" value="1"/>
</dbReference>
<dbReference type="Pfam" id="PF12833">
    <property type="entry name" value="HTH_18"/>
    <property type="match status" value="1"/>
</dbReference>
<organism evidence="5 6">
    <name type="scientific">Leucobacter chromiiresistens</name>
    <dbReference type="NCBI Taxonomy" id="1079994"/>
    <lineage>
        <taxon>Bacteria</taxon>
        <taxon>Bacillati</taxon>
        <taxon>Actinomycetota</taxon>
        <taxon>Actinomycetes</taxon>
        <taxon>Micrococcales</taxon>
        <taxon>Microbacteriaceae</taxon>
        <taxon>Leucobacter</taxon>
    </lineage>
</organism>
<keyword evidence="2" id="KW-0238">DNA-binding</keyword>
<dbReference type="Proteomes" id="UP000182690">
    <property type="component" value="Unassembled WGS sequence"/>
</dbReference>
<evidence type="ECO:0000256" key="3">
    <source>
        <dbReference type="ARBA" id="ARBA00023163"/>
    </source>
</evidence>
<dbReference type="InterPro" id="IPR050204">
    <property type="entry name" value="AraC_XylS_family_regulators"/>
</dbReference>
<protein>
    <submittedName>
        <fullName evidence="5">Helix-turn-helix domain-containing protein</fullName>
    </submittedName>
</protein>
<dbReference type="SMART" id="SM00342">
    <property type="entry name" value="HTH_ARAC"/>
    <property type="match status" value="1"/>
</dbReference>
<sequence length="299" mass="31928">MVVLTASELFSSQGPPLTVREQHADAPSGPVIAEAVKVIFGISGWARVSSFGDSVTLNTGTILVVPAEMACSGFPFGHARTITLYLNPEYLTDQVRWLPNAHPLVHHLHQALDGDTGLQSLQLAATSTQDLAPLLLQLARPPNNDSNFFALLAGVAEVFDALGRLAGTRSSCAAIADAVPSREVLTALSLLRSDLSAPWRIDSLARAVSLSTSQLTRLFRTQVGVSPGAFLNQLRADRMAELLASTHLTVGEAGVSVGWPDPAVASRSFKQRYGLAPSTYANFYRTADRCRSELPSPAR</sequence>
<dbReference type="InterPro" id="IPR009057">
    <property type="entry name" value="Homeodomain-like_sf"/>
</dbReference>
<evidence type="ECO:0000313" key="6">
    <source>
        <dbReference type="Proteomes" id="UP000182690"/>
    </source>
</evidence>
<evidence type="ECO:0000313" key="5">
    <source>
        <dbReference type="EMBL" id="SDQ21831.1"/>
    </source>
</evidence>
<feature type="domain" description="HTH araC/xylS-type" evidence="4">
    <location>
        <begin position="185"/>
        <end position="283"/>
    </location>
</feature>
<proteinExistence type="predicted"/>
<name>A0A1H0Z3X3_9MICO</name>
<evidence type="ECO:0000259" key="4">
    <source>
        <dbReference type="PROSITE" id="PS01124"/>
    </source>
</evidence>
<dbReference type="EMBL" id="FNKB01000001">
    <property type="protein sequence ID" value="SDQ21831.1"/>
    <property type="molecule type" value="Genomic_DNA"/>
</dbReference>
<dbReference type="InterPro" id="IPR018060">
    <property type="entry name" value="HTH_AraC"/>
</dbReference>
<dbReference type="OrthoDB" id="241790at2"/>
<dbReference type="GO" id="GO:0003700">
    <property type="term" value="F:DNA-binding transcription factor activity"/>
    <property type="evidence" value="ECO:0007669"/>
    <property type="project" value="InterPro"/>
</dbReference>
<dbReference type="GO" id="GO:0043565">
    <property type="term" value="F:sequence-specific DNA binding"/>
    <property type="evidence" value="ECO:0007669"/>
    <property type="project" value="InterPro"/>
</dbReference>
<reference evidence="5 6" key="1">
    <citation type="submission" date="2016-10" db="EMBL/GenBank/DDBJ databases">
        <authorList>
            <person name="de Groot N.N."/>
        </authorList>
    </citation>
    <scope>NUCLEOTIDE SEQUENCE [LARGE SCALE GENOMIC DNA]</scope>
    <source>
        <strain evidence="5 6">DSM 22788</strain>
    </source>
</reference>